<keyword evidence="9 19" id="KW-0328">Glycosyltransferase</keyword>
<feature type="transmembrane region" description="Helical" evidence="19">
    <location>
        <begin position="347"/>
        <end position="366"/>
    </location>
</feature>
<evidence type="ECO:0000256" key="2">
    <source>
        <dbReference type="ARBA" id="ARBA00004477"/>
    </source>
</evidence>
<dbReference type="Gene3D" id="3.30.950.10">
    <property type="entry name" value="Methyltransferase, Cobalt-precorrin-4 Transmethylase, Domain 2"/>
    <property type="match status" value="1"/>
</dbReference>
<dbReference type="InterPro" id="IPR035996">
    <property type="entry name" value="4pyrrol_Methylase_sf"/>
</dbReference>
<evidence type="ECO:0000256" key="13">
    <source>
        <dbReference type="ARBA" id="ARBA00022824"/>
    </source>
</evidence>
<dbReference type="Gene3D" id="3.40.1010.10">
    <property type="entry name" value="Cobalt-precorrin-4 Transmethylase, Domain 1"/>
    <property type="match status" value="1"/>
</dbReference>
<evidence type="ECO:0000256" key="15">
    <source>
        <dbReference type="ARBA" id="ARBA00023136"/>
    </source>
</evidence>
<feature type="transmembrane region" description="Helical" evidence="19">
    <location>
        <begin position="318"/>
        <end position="335"/>
    </location>
</feature>
<keyword evidence="12 19" id="KW-0812">Transmembrane</keyword>
<keyword evidence="13 19" id="KW-0256">Endoplasmic reticulum</keyword>
<evidence type="ECO:0000256" key="5">
    <source>
        <dbReference type="ARBA" id="ARBA00006729"/>
    </source>
</evidence>
<keyword evidence="14 19" id="KW-1133">Transmembrane helix</keyword>
<dbReference type="WBParaSite" id="TCONS_00004002.p1">
    <property type="protein sequence ID" value="TCONS_00004002.p1"/>
    <property type="gene ID" value="XLOC_000856"/>
</dbReference>
<dbReference type="FunFam" id="3.40.1010.10:FF:000004">
    <property type="entry name" value="Putative diphthine synthase"/>
    <property type="match status" value="1"/>
</dbReference>
<evidence type="ECO:0000256" key="6">
    <source>
        <dbReference type="ARBA" id="ARBA00011071"/>
    </source>
</evidence>
<comment type="similarity">
    <text evidence="6 19">Belongs to the PIGM family.</text>
</comment>
<evidence type="ECO:0000313" key="21">
    <source>
        <dbReference type="Proteomes" id="UP000035681"/>
    </source>
</evidence>
<dbReference type="InterPro" id="IPR014777">
    <property type="entry name" value="4pyrrole_Mease_sub1"/>
</dbReference>
<evidence type="ECO:0000256" key="17">
    <source>
        <dbReference type="ARBA" id="ARBA00093408"/>
    </source>
</evidence>
<feature type="transmembrane region" description="Helical" evidence="19">
    <location>
        <begin position="115"/>
        <end position="134"/>
    </location>
</feature>
<evidence type="ECO:0000256" key="10">
    <source>
        <dbReference type="ARBA" id="ARBA00022679"/>
    </source>
</evidence>
<comment type="function">
    <text evidence="17 19">Catalytic subunit of the glycosylphosphatidylinositol-mannosyltransferase I complex which catalyzes the transfer of the first mannose, via an alpha-1,4 bond from a dolichol-phosphate-mannose (Dol-P-Man) to the glucosaminyl acyl phosphatidylinositol (GlcN-(acyl)PI) intermediate to generate alpha-D-Man-(1-&gt;4)-alpha-D-GlcN-(1-&gt;6)-(1-radyl,2-acyl-sn-glycero-3-phospho)-2-acyl-inositol and participates in the sixth step of the glycosylphosphatidylinositol-anchor biosynthesis.</text>
</comment>
<feature type="transmembrane region" description="Helical" evidence="19">
    <location>
        <begin position="83"/>
        <end position="103"/>
    </location>
</feature>
<name>A0AAF5CYX0_STRER</name>
<comment type="subcellular location">
    <subcellularLocation>
        <location evidence="2 19">Endoplasmic reticulum membrane</location>
        <topology evidence="2 19">Multi-pass membrane protein</topology>
    </subcellularLocation>
</comment>
<comment type="similarity">
    <text evidence="5">Belongs to the diphthine synthase family.</text>
</comment>
<comment type="function">
    <text evidence="1">S-adenosyl-L-methionine-dependent methyltransferase that catalyzes four methylations of the modified target histidine residue in translation elongation factor 2 (EF-2), to form an intermediate called diphthine methyl ester. The four successive methylation reactions represent the second step of diphthamide biosynthesis.</text>
</comment>
<dbReference type="GO" id="GO:0006506">
    <property type="term" value="P:GPI anchor biosynthetic process"/>
    <property type="evidence" value="ECO:0007669"/>
    <property type="project" value="UniProtKB-KW"/>
</dbReference>
<keyword evidence="8" id="KW-0489">Methyltransferase</keyword>
<dbReference type="InterPro" id="IPR007704">
    <property type="entry name" value="PIG-M"/>
</dbReference>
<dbReference type="GO" id="GO:0032259">
    <property type="term" value="P:methylation"/>
    <property type="evidence" value="ECO:0007669"/>
    <property type="project" value="UniProtKB-KW"/>
</dbReference>
<feature type="transmembrane region" description="Helical" evidence="19">
    <location>
        <begin position="140"/>
        <end position="156"/>
    </location>
</feature>
<feature type="transmembrane region" description="Helical" evidence="19">
    <location>
        <begin position="372"/>
        <end position="389"/>
    </location>
</feature>
<dbReference type="GO" id="GO:1990529">
    <property type="term" value="C:glycosylphosphatidylinositol-mannosyltransferase I complex"/>
    <property type="evidence" value="ECO:0007669"/>
    <property type="project" value="TreeGrafter"/>
</dbReference>
<evidence type="ECO:0000313" key="22">
    <source>
        <dbReference type="WBParaSite" id="TCONS_00004002.p1"/>
    </source>
</evidence>
<dbReference type="EC" id="2.4.1.-" evidence="19"/>
<dbReference type="SUPFAM" id="SSF53790">
    <property type="entry name" value="Tetrapyrrole methylase"/>
    <property type="match status" value="1"/>
</dbReference>
<evidence type="ECO:0000256" key="7">
    <source>
        <dbReference type="ARBA" id="ARBA00022502"/>
    </source>
</evidence>
<dbReference type="InterPro" id="IPR014776">
    <property type="entry name" value="4pyrrole_Mease_sub2"/>
</dbReference>
<keyword evidence="15 19" id="KW-0472">Membrane</keyword>
<keyword evidence="10 19" id="KW-0808">Transferase</keyword>
<keyword evidence="11" id="KW-0949">S-adenosyl-L-methionine</keyword>
<keyword evidence="21" id="KW-1185">Reference proteome</keyword>
<feature type="transmembrane region" description="Helical" evidence="19">
    <location>
        <begin position="401"/>
        <end position="418"/>
    </location>
</feature>
<feature type="transmembrane region" description="Helical" evidence="19">
    <location>
        <begin position="209"/>
        <end position="230"/>
    </location>
</feature>
<feature type="transmembrane region" description="Helical" evidence="19">
    <location>
        <begin position="274"/>
        <end position="294"/>
    </location>
</feature>
<evidence type="ECO:0000256" key="4">
    <source>
        <dbReference type="ARBA" id="ARBA00005156"/>
    </source>
</evidence>
<evidence type="ECO:0000256" key="16">
    <source>
        <dbReference type="ARBA" id="ARBA00048752"/>
    </source>
</evidence>
<feature type="transmembrane region" description="Helical" evidence="19">
    <location>
        <begin position="12"/>
        <end position="28"/>
    </location>
</feature>
<evidence type="ECO:0000256" key="3">
    <source>
        <dbReference type="ARBA" id="ARBA00004687"/>
    </source>
</evidence>
<feature type="transmembrane region" description="Helical" evidence="19">
    <location>
        <begin position="168"/>
        <end position="189"/>
    </location>
</feature>
<dbReference type="GO" id="GO:0005789">
    <property type="term" value="C:endoplasmic reticulum membrane"/>
    <property type="evidence" value="ECO:0007669"/>
    <property type="project" value="UniProtKB-SubCell"/>
</dbReference>
<dbReference type="PANTHER" id="PTHR12886">
    <property type="entry name" value="PIG-M MANNOSYLTRANSFERASE"/>
    <property type="match status" value="1"/>
</dbReference>
<organism evidence="21 22">
    <name type="scientific">Strongyloides stercoralis</name>
    <name type="common">Threadworm</name>
    <dbReference type="NCBI Taxonomy" id="6248"/>
    <lineage>
        <taxon>Eukaryota</taxon>
        <taxon>Metazoa</taxon>
        <taxon>Ecdysozoa</taxon>
        <taxon>Nematoda</taxon>
        <taxon>Chromadorea</taxon>
        <taxon>Rhabditida</taxon>
        <taxon>Tylenchina</taxon>
        <taxon>Panagrolaimomorpha</taxon>
        <taxon>Strongyloidoidea</taxon>
        <taxon>Strongyloididae</taxon>
        <taxon>Strongyloides</taxon>
    </lineage>
</organism>
<dbReference type="PANTHER" id="PTHR12886:SF0">
    <property type="entry name" value="GPI MANNOSYLTRANSFERASE 1"/>
    <property type="match status" value="1"/>
</dbReference>
<reference evidence="22" key="1">
    <citation type="submission" date="2024-02" db="UniProtKB">
        <authorList>
            <consortium name="WormBaseParasite"/>
        </authorList>
    </citation>
    <scope>IDENTIFICATION</scope>
</reference>
<dbReference type="GO" id="GO:0004376">
    <property type="term" value="F:GPI mannosyltransferase activity"/>
    <property type="evidence" value="ECO:0007669"/>
    <property type="project" value="InterPro"/>
</dbReference>
<dbReference type="AlphaFoldDB" id="A0AAF5CYX0"/>
<evidence type="ECO:0000256" key="18">
    <source>
        <dbReference type="ARBA" id="ARBA00093608"/>
    </source>
</evidence>
<dbReference type="InterPro" id="IPR000878">
    <property type="entry name" value="4pyrrol_Mease"/>
</dbReference>
<evidence type="ECO:0000256" key="11">
    <source>
        <dbReference type="ARBA" id="ARBA00022691"/>
    </source>
</evidence>
<dbReference type="GO" id="GO:0017183">
    <property type="term" value="P:protein histidyl modification to diphthamide"/>
    <property type="evidence" value="ECO:0007669"/>
    <property type="project" value="InterPro"/>
</dbReference>
<evidence type="ECO:0000256" key="8">
    <source>
        <dbReference type="ARBA" id="ARBA00022603"/>
    </source>
</evidence>
<dbReference type="Pfam" id="PF00590">
    <property type="entry name" value="TP_methylase"/>
    <property type="match status" value="1"/>
</dbReference>
<sequence>MFQFGINLKNSFIAGFLLRTFLIFYAKIHDYMFLLKYTDKDYFVFTDAAQHVANGESPFMRTTYRYTPALAWFLLPCVKFPNFGKFIFALTDILLAYVLYKIANQVKKLNNKNEKNFIISLSIGWLFNPLSFVISSRGSSDALVCLFVMISLYLLLKQKWFLSSIIMGLFAIHLKIYPIIYLPSIFFYLSKKSDKLLSFESIKNWITNYKGILYINTSLGIFYGTIVFWYQFYGELFLNEYLFYHIKRVDTAHNFSPYYLLLYQSMESPDITKIIGIFAFIPQFLCIIYFAILYHKDLPFCWFITTISFVSLNKVCTSQYFLWYICFLPLIYIYVKIDEWKSIKMFILWLSGQFLWMFPAYLFEFHGFTTHYYMWLTSLIFLSINFWIMGTLIKGYKRKKILFLKMVFYLIGLGLGTVEDITVKGQKIIKQCDKVFLESYTSILSSGLSPEILEKFYDKKIIPADREMVESYSEQILENAKEKDVALLVVGDPFGATTHSDIYLRAVQMGITVKVIHNASIMNAIGCTGLQLYNFGETVSFCFWTDTCKPISYFEKVLLNLERGQHTLCLLDIKTNEINIEELMKGKMKRNPPQYMTASEAAQQILY</sequence>
<comment type="pathway">
    <text evidence="4">Protein modification; peptidyl-diphthamide biosynthesis.</text>
</comment>
<comment type="pathway">
    <text evidence="3 19">Glycolipid biosynthesis; glycosylphosphatidylinositol-anchor biosynthesis.</text>
</comment>
<evidence type="ECO:0000256" key="12">
    <source>
        <dbReference type="ARBA" id="ARBA00022692"/>
    </source>
</evidence>
<dbReference type="GO" id="GO:0141133">
    <property type="term" value="F:diphthine methyl ester synthase activity"/>
    <property type="evidence" value="ECO:0007669"/>
    <property type="project" value="UniProtKB-EC"/>
</dbReference>
<comment type="catalytic activity">
    <reaction evidence="16">
        <text>2-[(3S)-amino-3-carboxypropyl]-L-histidyl-[translation elongation factor 2] + 4 S-adenosyl-L-methionine = diphthine methyl ester-[translation elongation factor 2] + 4 S-adenosyl-L-homocysteine + 3 H(+)</text>
        <dbReference type="Rhea" id="RHEA:42652"/>
        <dbReference type="Rhea" id="RHEA-COMP:9749"/>
        <dbReference type="Rhea" id="RHEA-COMP:10173"/>
        <dbReference type="ChEBI" id="CHEBI:15378"/>
        <dbReference type="ChEBI" id="CHEBI:57856"/>
        <dbReference type="ChEBI" id="CHEBI:59789"/>
        <dbReference type="ChEBI" id="CHEBI:73995"/>
        <dbReference type="ChEBI" id="CHEBI:79005"/>
        <dbReference type="EC" id="2.1.1.314"/>
    </reaction>
</comment>
<protein>
    <recommendedName>
        <fullName evidence="18 19">GPI alpha-1,4-mannosyltransferase I, catalytic subunit</fullName>
        <ecNumber evidence="19">2.4.1.-</ecNumber>
    </recommendedName>
    <alternativeName>
        <fullName evidence="19">GPI mannosyltransferase I</fullName>
    </alternativeName>
</protein>
<evidence type="ECO:0000259" key="20">
    <source>
        <dbReference type="Pfam" id="PF00590"/>
    </source>
</evidence>
<dbReference type="NCBIfam" id="TIGR00522">
    <property type="entry name" value="dph5"/>
    <property type="match status" value="1"/>
</dbReference>
<evidence type="ECO:0000256" key="9">
    <source>
        <dbReference type="ARBA" id="ARBA00022676"/>
    </source>
</evidence>
<dbReference type="CDD" id="cd11647">
    <property type="entry name" value="DHP5_DphB"/>
    <property type="match status" value="1"/>
</dbReference>
<dbReference type="InterPro" id="IPR004551">
    <property type="entry name" value="Dphthn_synthase"/>
</dbReference>
<evidence type="ECO:0000256" key="19">
    <source>
        <dbReference type="RuleBase" id="RU365064"/>
    </source>
</evidence>
<accession>A0AAF5CYX0</accession>
<feature type="domain" description="Tetrapyrrole methylase" evidence="20">
    <location>
        <begin position="408"/>
        <end position="590"/>
    </location>
</feature>
<dbReference type="Proteomes" id="UP000035681">
    <property type="component" value="Unplaced"/>
</dbReference>
<keyword evidence="7 19" id="KW-0337">GPI-anchor biosynthesis</keyword>
<evidence type="ECO:0000256" key="1">
    <source>
        <dbReference type="ARBA" id="ARBA00004006"/>
    </source>
</evidence>
<proteinExistence type="inferred from homology"/>
<evidence type="ECO:0000256" key="14">
    <source>
        <dbReference type="ARBA" id="ARBA00022989"/>
    </source>
</evidence>
<dbReference type="Pfam" id="PF05007">
    <property type="entry name" value="Mannosyl_trans"/>
    <property type="match status" value="1"/>
</dbReference>
<dbReference type="GO" id="GO:0051751">
    <property type="term" value="F:alpha-1,4-mannosyltransferase activity"/>
    <property type="evidence" value="ECO:0007669"/>
    <property type="project" value="InterPro"/>
</dbReference>